<keyword evidence="1" id="KW-0472">Membrane</keyword>
<name>A0A2J7ZXI3_9CHLO</name>
<evidence type="ECO:0000256" key="1">
    <source>
        <dbReference type="SAM" id="Phobius"/>
    </source>
</evidence>
<comment type="caution">
    <text evidence="2">The sequence shown here is derived from an EMBL/GenBank/DDBJ whole genome shotgun (WGS) entry which is preliminary data.</text>
</comment>
<organism evidence="2 3">
    <name type="scientific">Tetrabaena socialis</name>
    <dbReference type="NCBI Taxonomy" id="47790"/>
    <lineage>
        <taxon>Eukaryota</taxon>
        <taxon>Viridiplantae</taxon>
        <taxon>Chlorophyta</taxon>
        <taxon>core chlorophytes</taxon>
        <taxon>Chlorophyceae</taxon>
        <taxon>CS clade</taxon>
        <taxon>Chlamydomonadales</taxon>
        <taxon>Tetrabaenaceae</taxon>
        <taxon>Tetrabaena</taxon>
    </lineage>
</organism>
<dbReference type="Proteomes" id="UP000236333">
    <property type="component" value="Unassembled WGS sequence"/>
</dbReference>
<feature type="transmembrane region" description="Helical" evidence="1">
    <location>
        <begin position="101"/>
        <end position="123"/>
    </location>
</feature>
<gene>
    <name evidence="2" type="ORF">TSOC_008795</name>
</gene>
<protein>
    <submittedName>
        <fullName evidence="2">Uncharacterized protein</fullName>
    </submittedName>
</protein>
<reference evidence="2 3" key="1">
    <citation type="journal article" date="2017" name="Mol. Biol. Evol.">
        <title>The 4-celled Tetrabaena socialis nuclear genome reveals the essential components for genetic control of cell number at the origin of multicellularity in the volvocine lineage.</title>
        <authorList>
            <person name="Featherston J."/>
            <person name="Arakaki Y."/>
            <person name="Hanschen E.R."/>
            <person name="Ferris P.J."/>
            <person name="Michod R.E."/>
            <person name="Olson B.J.S.C."/>
            <person name="Nozaki H."/>
            <person name="Durand P.M."/>
        </authorList>
    </citation>
    <scope>NUCLEOTIDE SEQUENCE [LARGE SCALE GENOMIC DNA]</scope>
    <source>
        <strain evidence="2 3">NIES-571</strain>
    </source>
</reference>
<evidence type="ECO:0000313" key="3">
    <source>
        <dbReference type="Proteomes" id="UP000236333"/>
    </source>
</evidence>
<dbReference type="EMBL" id="PGGS01000344">
    <property type="protein sequence ID" value="PNH04979.1"/>
    <property type="molecule type" value="Genomic_DNA"/>
</dbReference>
<dbReference type="OrthoDB" id="541275at2759"/>
<evidence type="ECO:0000313" key="2">
    <source>
        <dbReference type="EMBL" id="PNH04979.1"/>
    </source>
</evidence>
<feature type="transmembrane region" description="Helical" evidence="1">
    <location>
        <begin position="187"/>
        <end position="207"/>
    </location>
</feature>
<feature type="transmembrane region" description="Helical" evidence="1">
    <location>
        <begin position="144"/>
        <end position="167"/>
    </location>
</feature>
<dbReference type="AlphaFoldDB" id="A0A2J7ZXI3"/>
<keyword evidence="1" id="KW-1133">Transmembrane helix</keyword>
<keyword evidence="3" id="KW-1185">Reference proteome</keyword>
<feature type="transmembrane region" description="Helical" evidence="1">
    <location>
        <begin position="228"/>
        <end position="251"/>
    </location>
</feature>
<proteinExistence type="predicted"/>
<keyword evidence="1" id="KW-0812">Transmembrane</keyword>
<accession>A0A2J7ZXI3</accession>
<sequence>MLGVSRGVPAGAAMATSAAGVRAVRTTLQHRGHPHLLLAVKKAAGHARSTCCAGRVENAELLVGDSIAMVTFCCYKQIASIVLSPDFPGWLAPLSFSWTRFGEFCGLCATLTGTWIAAGLLVGAYKTAATADLPTGLRVASMTWLLAMPVAAAQLVLATAVESRALVGDVDFASAMPLAASGVGEPFVTASGVLALMTLWRCVYALYLDPFGLKGLGFRRQQFLREVYSFREALLIAIMMAGVGSVSLQVAQALEEVAGKGQWGP</sequence>